<dbReference type="Pfam" id="PF04443">
    <property type="entry name" value="LuxE"/>
    <property type="match status" value="1"/>
</dbReference>
<dbReference type="RefSeq" id="WP_040382438.1">
    <property type="nucleotide sequence ID" value="NZ_JBBMFM010000115.1"/>
</dbReference>
<feature type="domain" description="Acyl-protein synthetase LuxE" evidence="1">
    <location>
        <begin position="25"/>
        <end position="371"/>
    </location>
</feature>
<dbReference type="Proteomes" id="UP001454086">
    <property type="component" value="Unassembled WGS sequence"/>
</dbReference>
<dbReference type="EMBL" id="JBBMFM010000115">
    <property type="protein sequence ID" value="MEQ2427608.1"/>
    <property type="molecule type" value="Genomic_DNA"/>
</dbReference>
<accession>A0ABV1DCY9</accession>
<keyword evidence="3" id="KW-1185">Reference proteome</keyword>
<organism evidence="2 3">
    <name type="scientific">Enterocloster hominis</name>
    <name type="common">ex Hitch et al. 2024</name>
    <dbReference type="NCBI Taxonomy" id="1917870"/>
    <lineage>
        <taxon>Bacteria</taxon>
        <taxon>Bacillati</taxon>
        <taxon>Bacillota</taxon>
        <taxon>Clostridia</taxon>
        <taxon>Lachnospirales</taxon>
        <taxon>Lachnospiraceae</taxon>
        <taxon>Enterocloster</taxon>
    </lineage>
</organism>
<evidence type="ECO:0000313" key="2">
    <source>
        <dbReference type="EMBL" id="MEQ2427608.1"/>
    </source>
</evidence>
<sequence>MTGTVPRGQSGCRGRLFSTRDMYDIERTEGLFVAAVRENCAFHYRNCPEYRRILDYTGFRPESIEGMGDIAGIPFLPTLFFKRHAVFSMPEDKIRTKVLSSGTSGMSSCIGYDAGAMACGVYMGLKVAARSRLVSARPANYIILGYRPHRDNPTGVTRTMFLSTFFSPALRRTYALEWKDGQYYPDMDGVVREMIRCSRSSFPVRILGFPSYTWFALKLLEQKGIRLSFPKGSRIVLSGGWKQHGAEEVDKKVLYRLAGQVLGIGEEDVVEFFSAVEHPVLYCTCKNHHFHVPVYSRVIIRDVDTLKPLGYGKQGLVNLVTPMMKATPILSVMTDDLGVLHEGAGCGCGIASPYLELKGRAGIREIRTCAAGAEAYLRGQEWML</sequence>
<dbReference type="InterPro" id="IPR042099">
    <property type="entry name" value="ANL_N_sf"/>
</dbReference>
<gene>
    <name evidence="2" type="ORF">WMQ36_21825</name>
</gene>
<evidence type="ECO:0000259" key="1">
    <source>
        <dbReference type="Pfam" id="PF04443"/>
    </source>
</evidence>
<comment type="caution">
    <text evidence="2">The sequence shown here is derived from an EMBL/GenBank/DDBJ whole genome shotgun (WGS) entry which is preliminary data.</text>
</comment>
<reference evidence="2 3" key="1">
    <citation type="submission" date="2024-03" db="EMBL/GenBank/DDBJ databases">
        <title>Human intestinal bacterial collection.</title>
        <authorList>
            <person name="Pauvert C."/>
            <person name="Hitch T.C.A."/>
            <person name="Clavel T."/>
        </authorList>
    </citation>
    <scope>NUCLEOTIDE SEQUENCE [LARGE SCALE GENOMIC DNA]</scope>
    <source>
        <strain evidence="2 3">CLA-SR-H021</strain>
    </source>
</reference>
<evidence type="ECO:0000313" key="3">
    <source>
        <dbReference type="Proteomes" id="UP001454086"/>
    </source>
</evidence>
<dbReference type="Gene3D" id="3.40.50.12780">
    <property type="entry name" value="N-terminal domain of ligase-like"/>
    <property type="match status" value="1"/>
</dbReference>
<dbReference type="InterPro" id="IPR007534">
    <property type="entry name" value="LuxE"/>
</dbReference>
<protein>
    <submittedName>
        <fullName evidence="2">Acyl-protein synthetase</fullName>
    </submittedName>
</protein>
<proteinExistence type="predicted"/>
<name>A0ABV1DCY9_9FIRM</name>